<organism evidence="1 2">
    <name type="scientific">Rhizopogon vesiculosus</name>
    <dbReference type="NCBI Taxonomy" id="180088"/>
    <lineage>
        <taxon>Eukaryota</taxon>
        <taxon>Fungi</taxon>
        <taxon>Dikarya</taxon>
        <taxon>Basidiomycota</taxon>
        <taxon>Agaricomycotina</taxon>
        <taxon>Agaricomycetes</taxon>
        <taxon>Agaricomycetidae</taxon>
        <taxon>Boletales</taxon>
        <taxon>Suillineae</taxon>
        <taxon>Rhizopogonaceae</taxon>
        <taxon>Rhizopogon</taxon>
    </lineage>
</organism>
<evidence type="ECO:0000313" key="1">
    <source>
        <dbReference type="EMBL" id="OJA15554.1"/>
    </source>
</evidence>
<accession>A0A1J8R1E8</accession>
<dbReference type="Proteomes" id="UP000183567">
    <property type="component" value="Unassembled WGS sequence"/>
</dbReference>
<reference evidence="1 2" key="1">
    <citation type="submission" date="2016-03" db="EMBL/GenBank/DDBJ databases">
        <title>Comparative genomics of the ectomycorrhizal sister species Rhizopogon vinicolor and Rhizopogon vesiculosus (Basidiomycota: Boletales) reveals a divergence of the mating type B locus.</title>
        <authorList>
            <person name="Mujic A.B."/>
            <person name="Kuo A."/>
            <person name="Tritt A."/>
            <person name="Lipzen A."/>
            <person name="Chen C."/>
            <person name="Johnson J."/>
            <person name="Sharma A."/>
            <person name="Barry K."/>
            <person name="Grigoriev I.V."/>
            <person name="Spatafora J.W."/>
        </authorList>
    </citation>
    <scope>NUCLEOTIDE SEQUENCE [LARGE SCALE GENOMIC DNA]</scope>
    <source>
        <strain evidence="1 2">AM-OR11-056</strain>
    </source>
</reference>
<keyword evidence="2" id="KW-1185">Reference proteome</keyword>
<sequence length="82" mass="9074">MSAHTDPSMRNTPHIEWDTSIADSELSDHAEAQLIHNASHKCIHDLEGPSYFLEHDVSYTSSVDDSIEGFNPYISTQPTSSA</sequence>
<name>A0A1J8R1E8_9AGAM</name>
<evidence type="ECO:0000313" key="2">
    <source>
        <dbReference type="Proteomes" id="UP000183567"/>
    </source>
</evidence>
<protein>
    <submittedName>
        <fullName evidence="1">Uncharacterized protein</fullName>
    </submittedName>
</protein>
<gene>
    <name evidence="1" type="ORF">AZE42_08166</name>
</gene>
<dbReference type="EMBL" id="LVVM01003054">
    <property type="protein sequence ID" value="OJA15554.1"/>
    <property type="molecule type" value="Genomic_DNA"/>
</dbReference>
<comment type="caution">
    <text evidence="1">The sequence shown here is derived from an EMBL/GenBank/DDBJ whole genome shotgun (WGS) entry which is preliminary data.</text>
</comment>
<proteinExistence type="predicted"/>
<dbReference type="AlphaFoldDB" id="A0A1J8R1E8"/>
<dbReference type="OrthoDB" id="10448160at2759"/>